<evidence type="ECO:0008006" key="4">
    <source>
        <dbReference type="Google" id="ProtNLM"/>
    </source>
</evidence>
<organism evidence="2 3">
    <name type="scientific">Parolsenella catena</name>
    <dbReference type="NCBI Taxonomy" id="2003188"/>
    <lineage>
        <taxon>Bacteria</taxon>
        <taxon>Bacillati</taxon>
        <taxon>Actinomycetota</taxon>
        <taxon>Coriobacteriia</taxon>
        <taxon>Coriobacteriales</taxon>
        <taxon>Atopobiaceae</taxon>
        <taxon>Parolsenella</taxon>
    </lineage>
</organism>
<dbReference type="PANTHER" id="PTHR34297:SF1">
    <property type="entry name" value="ASP23_GLS24 FAMILY ENVELOPE STRESS RESPONSE PROTEIN"/>
    <property type="match status" value="1"/>
</dbReference>
<dbReference type="GeneID" id="88849063"/>
<name>A0A3G9JXW6_9ACTN</name>
<gene>
    <name evidence="2" type="ORF">Pcatena_09280</name>
</gene>
<dbReference type="RefSeq" id="WP_126422091.1">
    <property type="nucleotide sequence ID" value="NZ_AP019367.1"/>
</dbReference>
<protein>
    <recommendedName>
        <fullName evidence="4">Asp23/Gls24 family envelope stress response protein</fullName>
    </recommendedName>
</protein>
<dbReference type="EMBL" id="AP019367">
    <property type="protein sequence ID" value="BBH50341.1"/>
    <property type="molecule type" value="Genomic_DNA"/>
</dbReference>
<evidence type="ECO:0000256" key="1">
    <source>
        <dbReference type="ARBA" id="ARBA00005721"/>
    </source>
</evidence>
<dbReference type="Proteomes" id="UP000273154">
    <property type="component" value="Chromosome"/>
</dbReference>
<dbReference type="AlphaFoldDB" id="A0A3G9JXW6"/>
<dbReference type="OrthoDB" id="3182211at2"/>
<dbReference type="PANTHER" id="PTHR34297">
    <property type="entry name" value="HYPOTHETICAL CYTOSOLIC PROTEIN-RELATED"/>
    <property type="match status" value="1"/>
</dbReference>
<reference evidence="3" key="1">
    <citation type="submission" date="2018-11" db="EMBL/GenBank/DDBJ databases">
        <title>Comparative genomics of Parolsenella catena and Libanicoccus massiliensis: Reclassification of Libanicoccus massiliensis as Parolsenella massiliensis comb. nov.</title>
        <authorList>
            <person name="Sakamoto M."/>
            <person name="Ikeyama N."/>
            <person name="Murakami T."/>
            <person name="Mori H."/>
            <person name="Yuki M."/>
            <person name="Ohkuma M."/>
        </authorList>
    </citation>
    <scope>NUCLEOTIDE SEQUENCE [LARGE SCALE GENOMIC DNA]</scope>
    <source>
        <strain evidence="3">JCM 31932</strain>
    </source>
</reference>
<sequence length="120" mass="12417">MSNELRIAGMGVSKSVVSTIVSAAAEKVEGVASVYGKDIASGIIAMLTSKPQPTASAVECSVVDGDAIAITVRLVVFFGYPFTKLAEEVRAAVAEAVDAQIGVRVASIDVCIDELVFPKE</sequence>
<evidence type="ECO:0000313" key="3">
    <source>
        <dbReference type="Proteomes" id="UP000273154"/>
    </source>
</evidence>
<dbReference type="KEGG" id="pcat:Pcatena_09280"/>
<comment type="similarity">
    <text evidence="1">Belongs to the asp23 family.</text>
</comment>
<evidence type="ECO:0000313" key="2">
    <source>
        <dbReference type="EMBL" id="BBH50341.1"/>
    </source>
</evidence>
<proteinExistence type="inferred from homology"/>
<keyword evidence="3" id="KW-1185">Reference proteome</keyword>
<dbReference type="Pfam" id="PF03780">
    <property type="entry name" value="Asp23"/>
    <property type="match status" value="1"/>
</dbReference>
<accession>A0A3G9JXW6</accession>
<dbReference type="InterPro" id="IPR005531">
    <property type="entry name" value="Asp23"/>
</dbReference>